<proteinExistence type="predicted"/>
<evidence type="ECO:0000313" key="3">
    <source>
        <dbReference type="Proteomes" id="UP000307440"/>
    </source>
</evidence>
<feature type="region of interest" description="Disordered" evidence="1">
    <location>
        <begin position="69"/>
        <end position="99"/>
    </location>
</feature>
<organism evidence="2 3">
    <name type="scientific">Coprinopsis marcescibilis</name>
    <name type="common">Agaric fungus</name>
    <name type="synonym">Psathyrella marcescibilis</name>
    <dbReference type="NCBI Taxonomy" id="230819"/>
    <lineage>
        <taxon>Eukaryota</taxon>
        <taxon>Fungi</taxon>
        <taxon>Dikarya</taxon>
        <taxon>Basidiomycota</taxon>
        <taxon>Agaricomycotina</taxon>
        <taxon>Agaricomycetes</taxon>
        <taxon>Agaricomycetidae</taxon>
        <taxon>Agaricales</taxon>
        <taxon>Agaricineae</taxon>
        <taxon>Psathyrellaceae</taxon>
        <taxon>Coprinopsis</taxon>
    </lineage>
</organism>
<reference evidence="2 3" key="1">
    <citation type="journal article" date="2019" name="Nat. Ecol. Evol.">
        <title>Megaphylogeny resolves global patterns of mushroom evolution.</title>
        <authorList>
            <person name="Varga T."/>
            <person name="Krizsan K."/>
            <person name="Foldi C."/>
            <person name="Dima B."/>
            <person name="Sanchez-Garcia M."/>
            <person name="Sanchez-Ramirez S."/>
            <person name="Szollosi G.J."/>
            <person name="Szarkandi J.G."/>
            <person name="Papp V."/>
            <person name="Albert L."/>
            <person name="Andreopoulos W."/>
            <person name="Angelini C."/>
            <person name="Antonin V."/>
            <person name="Barry K.W."/>
            <person name="Bougher N.L."/>
            <person name="Buchanan P."/>
            <person name="Buyck B."/>
            <person name="Bense V."/>
            <person name="Catcheside P."/>
            <person name="Chovatia M."/>
            <person name="Cooper J."/>
            <person name="Damon W."/>
            <person name="Desjardin D."/>
            <person name="Finy P."/>
            <person name="Geml J."/>
            <person name="Haridas S."/>
            <person name="Hughes K."/>
            <person name="Justo A."/>
            <person name="Karasinski D."/>
            <person name="Kautmanova I."/>
            <person name="Kiss B."/>
            <person name="Kocsube S."/>
            <person name="Kotiranta H."/>
            <person name="LaButti K.M."/>
            <person name="Lechner B.E."/>
            <person name="Liimatainen K."/>
            <person name="Lipzen A."/>
            <person name="Lukacs Z."/>
            <person name="Mihaltcheva S."/>
            <person name="Morgado L.N."/>
            <person name="Niskanen T."/>
            <person name="Noordeloos M.E."/>
            <person name="Ohm R.A."/>
            <person name="Ortiz-Santana B."/>
            <person name="Ovrebo C."/>
            <person name="Racz N."/>
            <person name="Riley R."/>
            <person name="Savchenko A."/>
            <person name="Shiryaev A."/>
            <person name="Soop K."/>
            <person name="Spirin V."/>
            <person name="Szebenyi C."/>
            <person name="Tomsovsky M."/>
            <person name="Tulloss R.E."/>
            <person name="Uehling J."/>
            <person name="Grigoriev I.V."/>
            <person name="Vagvolgyi C."/>
            <person name="Papp T."/>
            <person name="Martin F.M."/>
            <person name="Miettinen O."/>
            <person name="Hibbett D.S."/>
            <person name="Nagy L.G."/>
        </authorList>
    </citation>
    <scope>NUCLEOTIDE SEQUENCE [LARGE SCALE GENOMIC DNA]</scope>
    <source>
        <strain evidence="2 3">CBS 121175</strain>
    </source>
</reference>
<name>A0A5C3KDQ5_COPMA</name>
<gene>
    <name evidence="2" type="ORF">FA15DRAFT_730826</name>
</gene>
<accession>A0A5C3KDQ5</accession>
<dbReference type="Proteomes" id="UP000307440">
    <property type="component" value="Unassembled WGS sequence"/>
</dbReference>
<dbReference type="EMBL" id="ML210420">
    <property type="protein sequence ID" value="TFK18226.1"/>
    <property type="molecule type" value="Genomic_DNA"/>
</dbReference>
<protein>
    <recommendedName>
        <fullName evidence="4">Extracellular membrane protein CFEM domain-containing protein</fullName>
    </recommendedName>
</protein>
<keyword evidence="3" id="KW-1185">Reference proteome</keyword>
<sequence length="116" mass="11922">MPQRLPSGFIQGQQLWQDFNCACGSLQYVIDMTGCMKTNCKATDEALAELIGNKLGLCAGVASITPSGTTGAPRTFEGISTQTQAPAAPKRNGAPSSRGSAWAPFVAAAGVAVFAL</sequence>
<evidence type="ECO:0000256" key="1">
    <source>
        <dbReference type="SAM" id="MobiDB-lite"/>
    </source>
</evidence>
<evidence type="ECO:0000313" key="2">
    <source>
        <dbReference type="EMBL" id="TFK18226.1"/>
    </source>
</evidence>
<feature type="compositionally biased region" description="Polar residues" evidence="1">
    <location>
        <begin position="69"/>
        <end position="85"/>
    </location>
</feature>
<dbReference type="AlphaFoldDB" id="A0A5C3KDQ5"/>
<evidence type="ECO:0008006" key="4">
    <source>
        <dbReference type="Google" id="ProtNLM"/>
    </source>
</evidence>